<dbReference type="Pfam" id="PF04143">
    <property type="entry name" value="Sulf_transp"/>
    <property type="match status" value="1"/>
</dbReference>
<keyword evidence="1" id="KW-0472">Membrane</keyword>
<gene>
    <name evidence="2" type="ORF">L0665_07625</name>
</gene>
<feature type="transmembrane region" description="Helical" evidence="1">
    <location>
        <begin position="39"/>
        <end position="65"/>
    </location>
</feature>
<dbReference type="EMBL" id="JAKELO010000002">
    <property type="protein sequence ID" value="MDE4908473.1"/>
    <property type="molecule type" value="Genomic_DNA"/>
</dbReference>
<organism evidence="2 3">
    <name type="scientific">Methanogenium marinum</name>
    <dbReference type="NCBI Taxonomy" id="348610"/>
    <lineage>
        <taxon>Archaea</taxon>
        <taxon>Methanobacteriati</taxon>
        <taxon>Methanobacteriota</taxon>
        <taxon>Stenosarchaea group</taxon>
        <taxon>Methanomicrobia</taxon>
        <taxon>Methanomicrobiales</taxon>
        <taxon>Methanomicrobiaceae</taxon>
        <taxon>Methanogenium</taxon>
    </lineage>
</organism>
<evidence type="ECO:0000256" key="1">
    <source>
        <dbReference type="SAM" id="Phobius"/>
    </source>
</evidence>
<dbReference type="RefSeq" id="WP_274925100.1">
    <property type="nucleotide sequence ID" value="NZ_JAKELO010000002.1"/>
</dbReference>
<sequence>MVFAALRKNKGAQLVLGLCIGIGFGFCLQKGGVTQYDVIISQLMLTDFTVVKVMGTAVAVGMVLFGISRHFEWVNAHIAKRTYGTAIIGGLIFGVGFGLLGLCPGTVAGAIGQGAMDALLGGMVGMVIGAAIFAAWYPSLKDGLMSRWPIKHTTVGEMLGIPGWAATVVMVVMIVFVLYVLEYLGF</sequence>
<comment type="caution">
    <text evidence="2">The sequence shown here is derived from an EMBL/GenBank/DDBJ whole genome shotgun (WGS) entry which is preliminary data.</text>
</comment>
<feature type="transmembrane region" description="Helical" evidence="1">
    <location>
        <begin position="158"/>
        <end position="181"/>
    </location>
</feature>
<evidence type="ECO:0000313" key="2">
    <source>
        <dbReference type="EMBL" id="MDE4908473.1"/>
    </source>
</evidence>
<keyword evidence="1" id="KW-0812">Transmembrane</keyword>
<keyword evidence="1" id="KW-1133">Transmembrane helix</keyword>
<reference evidence="2" key="1">
    <citation type="submission" date="2022-01" db="EMBL/GenBank/DDBJ databases">
        <title>Draft genome of Methanogenium marinum DSM 15558.</title>
        <authorList>
            <person name="Chen S.-C."/>
            <person name="You Y.-T."/>
        </authorList>
    </citation>
    <scope>NUCLEOTIDE SEQUENCE</scope>
    <source>
        <strain evidence="2">DSM 15558</strain>
    </source>
</reference>
<dbReference type="AlphaFoldDB" id="A0A9Q4PYD3"/>
<name>A0A9Q4PYD3_9EURY</name>
<evidence type="ECO:0000313" key="3">
    <source>
        <dbReference type="Proteomes" id="UP001143747"/>
    </source>
</evidence>
<feature type="transmembrane region" description="Helical" evidence="1">
    <location>
        <begin position="118"/>
        <end position="137"/>
    </location>
</feature>
<dbReference type="InterPro" id="IPR007272">
    <property type="entry name" value="Sulf_transp_TsuA/YedE"/>
</dbReference>
<feature type="transmembrane region" description="Helical" evidence="1">
    <location>
        <begin position="86"/>
        <end position="112"/>
    </location>
</feature>
<keyword evidence="3" id="KW-1185">Reference proteome</keyword>
<accession>A0A9Q4PYD3</accession>
<dbReference type="Proteomes" id="UP001143747">
    <property type="component" value="Unassembled WGS sequence"/>
</dbReference>
<feature type="transmembrane region" description="Helical" evidence="1">
    <location>
        <begin position="12"/>
        <end position="33"/>
    </location>
</feature>
<proteinExistence type="predicted"/>
<protein>
    <submittedName>
        <fullName evidence="2">YeeE/YedE family protein</fullName>
    </submittedName>
</protein>